<protein>
    <submittedName>
        <fullName evidence="2">Hemolysin secretion protein D</fullName>
    </submittedName>
</protein>
<evidence type="ECO:0000313" key="3">
    <source>
        <dbReference type="Proteomes" id="UP000076234"/>
    </source>
</evidence>
<dbReference type="STRING" id="1219058.AOA14_03700"/>
<sequence>MRIALPQSRRALMLVAVLAVLALLLAFVAVRSGPLAPVKVTVARIEERAIAPALFGIGTVEARYTHRIGPTAPGRIASLAVDVGDRVEAGQVLALIDPVDLDQRIAAASGSAGRSAALEQAAASQVTDASARLALARSEATRGEQLFRGGWLTRAALDQRRQALAGAEAALAAAQANRSAAVQDRGRTAAERAALQEQKANLRLVAPKAGLVVRRLAEPGTTVVAGQAVIEVVDPVELWINARFDQTRAGGITAGLPARVVLRSRIDTPMRGSVLRVEPVADAVTEEVLAKVTFDTGAGLPPIGELAEVTIALPARGRTLAVPNAAIHRIGSDVGVWTLRDGDLEFVALKLGVEDPSGWVQVLDGLAKGDQVILHSDRPLTASSRITVVDKLP</sequence>
<reference evidence="2 3" key="2">
    <citation type="journal article" date="2016" name="Genome Announc.">
        <title>Complete Genome Sequence of Sphingopyxis terrae Strain 203-1 (NBRC 111660), a Polyethylene Glycol Degrader.</title>
        <authorList>
            <person name="Ohtsubo Y."/>
            <person name="Nonoyama S."/>
            <person name="Nagata Y."/>
            <person name="Numata M."/>
            <person name="Tsuchikane K."/>
            <person name="Hosoyama A."/>
            <person name="Yamazoe A."/>
            <person name="Tsuda M."/>
            <person name="Fujita N."/>
            <person name="Kawai F."/>
        </authorList>
    </citation>
    <scope>NUCLEOTIDE SEQUENCE [LARGE SCALE GENOMIC DNA]</scope>
    <source>
        <strain evidence="2 3">203-1</strain>
    </source>
</reference>
<dbReference type="GO" id="GO:0015562">
    <property type="term" value="F:efflux transmembrane transporter activity"/>
    <property type="evidence" value="ECO:0007669"/>
    <property type="project" value="TreeGrafter"/>
</dbReference>
<dbReference type="InterPro" id="IPR006143">
    <property type="entry name" value="RND_pump_MFP"/>
</dbReference>
<dbReference type="NCBIfam" id="TIGR01730">
    <property type="entry name" value="RND_mfp"/>
    <property type="match status" value="1"/>
</dbReference>
<accession>A0A142VV74</accession>
<gene>
    <name evidence="2" type="ORF">AOA14_03700</name>
</gene>
<dbReference type="KEGG" id="ster:AOA14_03700"/>
<dbReference type="Gene3D" id="2.40.420.20">
    <property type="match status" value="1"/>
</dbReference>
<dbReference type="PANTHER" id="PTHR30469:SF15">
    <property type="entry name" value="HLYD FAMILY OF SECRETION PROTEINS"/>
    <property type="match status" value="1"/>
</dbReference>
<comment type="similarity">
    <text evidence="1">Belongs to the membrane fusion protein (MFP) (TC 8.A.1) family.</text>
</comment>
<name>A0A142VV74_9SPHN</name>
<dbReference type="Gene3D" id="2.40.30.170">
    <property type="match status" value="1"/>
</dbReference>
<evidence type="ECO:0000256" key="1">
    <source>
        <dbReference type="ARBA" id="ARBA00009477"/>
    </source>
</evidence>
<proteinExistence type="inferred from homology"/>
<organism evidence="2 3">
    <name type="scientific">Sphingopyxis terrae subsp. terrae NBRC 15098</name>
    <dbReference type="NCBI Taxonomy" id="1219058"/>
    <lineage>
        <taxon>Bacteria</taxon>
        <taxon>Pseudomonadati</taxon>
        <taxon>Pseudomonadota</taxon>
        <taxon>Alphaproteobacteria</taxon>
        <taxon>Sphingomonadales</taxon>
        <taxon>Sphingomonadaceae</taxon>
        <taxon>Sphingopyxis</taxon>
    </lineage>
</organism>
<dbReference type="RefSeq" id="WP_062900809.1">
    <property type="nucleotide sequence ID" value="NZ_CP013342.1"/>
</dbReference>
<dbReference type="EMBL" id="CP013342">
    <property type="protein sequence ID" value="AMU93710.1"/>
    <property type="molecule type" value="Genomic_DNA"/>
</dbReference>
<dbReference type="Proteomes" id="UP000076234">
    <property type="component" value="Chromosome"/>
</dbReference>
<dbReference type="PANTHER" id="PTHR30469">
    <property type="entry name" value="MULTIDRUG RESISTANCE PROTEIN MDTA"/>
    <property type="match status" value="1"/>
</dbReference>
<dbReference type="Gene3D" id="2.40.50.100">
    <property type="match status" value="1"/>
</dbReference>
<reference evidence="3" key="1">
    <citation type="submission" date="2015-11" db="EMBL/GenBank/DDBJ databases">
        <title>Complete genome sequence of a polyethylene glycol-degrading strain Sphingopyxis terrae strain 203-1 (NBRC 15098).</title>
        <authorList>
            <person name="Yoshiyuki O."/>
            <person name="Shouta N."/>
            <person name="Nagata Y."/>
            <person name="Numata M."/>
            <person name="Tsuchikane K."/>
            <person name="Hosoyama A."/>
            <person name="Yamazoe A."/>
            <person name="Tsuda M."/>
            <person name="Fujita N."/>
            <person name="Kawai F."/>
        </authorList>
    </citation>
    <scope>NUCLEOTIDE SEQUENCE [LARGE SCALE GENOMIC DNA]</scope>
    <source>
        <strain evidence="3">203-1</strain>
    </source>
</reference>
<dbReference type="SUPFAM" id="SSF111369">
    <property type="entry name" value="HlyD-like secretion proteins"/>
    <property type="match status" value="1"/>
</dbReference>
<evidence type="ECO:0000313" key="2">
    <source>
        <dbReference type="EMBL" id="AMU93710.1"/>
    </source>
</evidence>
<dbReference type="AlphaFoldDB" id="A0A142VV74"/>
<dbReference type="GO" id="GO:1990281">
    <property type="term" value="C:efflux pump complex"/>
    <property type="evidence" value="ECO:0007669"/>
    <property type="project" value="TreeGrafter"/>
</dbReference>